<dbReference type="Proteomes" id="UP000593802">
    <property type="component" value="Chromosome"/>
</dbReference>
<dbReference type="PANTHER" id="PTHR47619:SF1">
    <property type="entry name" value="EXODEOXYRIBONUCLEASE WALJ"/>
    <property type="match status" value="1"/>
</dbReference>
<keyword evidence="3" id="KW-1185">Reference proteome</keyword>
<dbReference type="AlphaFoldDB" id="A0A7I8DG30"/>
<dbReference type="Gene3D" id="3.60.15.10">
    <property type="entry name" value="Ribonuclease Z/Hydroxyacylglutathione hydrolase-like"/>
    <property type="match status" value="1"/>
</dbReference>
<dbReference type="PANTHER" id="PTHR47619">
    <property type="entry name" value="METALLO-HYDROLASE YYCJ-RELATED"/>
    <property type="match status" value="1"/>
</dbReference>
<accession>A0A7I8DG30</accession>
<dbReference type="GO" id="GO:0016787">
    <property type="term" value="F:hydrolase activity"/>
    <property type="evidence" value="ECO:0007669"/>
    <property type="project" value="UniProtKB-KW"/>
</dbReference>
<reference evidence="2 3" key="1">
    <citation type="submission" date="2020-08" db="EMBL/GenBank/DDBJ databases">
        <title>Complete Genome Sequence of Effusibacillus dendaii Strain skT53, Isolated from Farmland soil.</title>
        <authorList>
            <person name="Konishi T."/>
            <person name="Kawasaki H."/>
        </authorList>
    </citation>
    <scope>NUCLEOTIDE SEQUENCE [LARGE SCALE GENOMIC DNA]</scope>
    <source>
        <strain evidence="3">skT53</strain>
    </source>
</reference>
<keyword evidence="2" id="KW-0378">Hydrolase</keyword>
<dbReference type="InterPro" id="IPR036866">
    <property type="entry name" value="RibonucZ/Hydroxyglut_hydro"/>
</dbReference>
<gene>
    <name evidence="2" type="ORF">skT53_25150</name>
</gene>
<feature type="domain" description="Metallo-beta-lactamase" evidence="1">
    <location>
        <begin position="12"/>
        <end position="229"/>
    </location>
</feature>
<dbReference type="SUPFAM" id="SSF56281">
    <property type="entry name" value="Metallo-hydrolase/oxidoreductase"/>
    <property type="match status" value="1"/>
</dbReference>
<protein>
    <submittedName>
        <fullName evidence="2">MBL fold hydrolase</fullName>
    </submittedName>
</protein>
<name>A0A7I8DG30_9BACL</name>
<dbReference type="Pfam" id="PF12706">
    <property type="entry name" value="Lactamase_B_2"/>
    <property type="match status" value="1"/>
</dbReference>
<evidence type="ECO:0000259" key="1">
    <source>
        <dbReference type="SMART" id="SM00849"/>
    </source>
</evidence>
<dbReference type="InterPro" id="IPR052533">
    <property type="entry name" value="WalJ/YycJ-like"/>
</dbReference>
<dbReference type="RefSeq" id="WP_200757634.1">
    <property type="nucleotide sequence ID" value="NZ_AP023366.1"/>
</dbReference>
<organism evidence="2 3">
    <name type="scientific">Effusibacillus dendaii</name>
    <dbReference type="NCBI Taxonomy" id="2743772"/>
    <lineage>
        <taxon>Bacteria</taxon>
        <taxon>Bacillati</taxon>
        <taxon>Bacillota</taxon>
        <taxon>Bacilli</taxon>
        <taxon>Bacillales</taxon>
        <taxon>Alicyclobacillaceae</taxon>
        <taxon>Effusibacillus</taxon>
    </lineage>
</organism>
<evidence type="ECO:0000313" key="3">
    <source>
        <dbReference type="Proteomes" id="UP000593802"/>
    </source>
</evidence>
<evidence type="ECO:0000313" key="2">
    <source>
        <dbReference type="EMBL" id="BCJ87530.1"/>
    </source>
</evidence>
<dbReference type="EMBL" id="AP023366">
    <property type="protein sequence ID" value="BCJ87530.1"/>
    <property type="molecule type" value="Genomic_DNA"/>
</dbReference>
<dbReference type="KEGG" id="eff:skT53_25150"/>
<dbReference type="InterPro" id="IPR001279">
    <property type="entry name" value="Metallo-B-lactamas"/>
</dbReference>
<dbReference type="SMART" id="SM00849">
    <property type="entry name" value="Lactamase_B"/>
    <property type="match status" value="1"/>
</dbReference>
<proteinExistence type="predicted"/>
<sequence length="274" mass="30723">MLRFSVLASGSSGNAVYVETDKTRILIDAGVTCKQIEAAMNEVAVSLDKLDAVLVTHEHSDHIKGVGVVARKVMSERRKKSDSCPEIPIYATEGSWHDLHGLMKDYDVAFRKIVQVGEPLEFEDLLVVPFPLSHDAREPVGYIMYHGSSKLTLATDLGYMSSRVKEMIADSDAYILESNHDVNMLRVGPYPWYLKKRILSDKGHLSNEAAGEALIDIMSEQTKDVWLAHLSQENNFPDLAEVTVQEILDKNSKAVRLHRTHPDKPTPLYEVKPR</sequence>